<keyword evidence="4" id="KW-1185">Reference proteome</keyword>
<sequence length="97" mass="11044">MGEYLYKLIPYRKDFIDTITAEENQILSEHYSYLEQLLETKELVLAGPCLDGSLGIVILRTQSFERAESLMNEDPSVVKGVMSASLHPYRVSLMQSE</sequence>
<comment type="caution">
    <text evidence="3">The sequence shown here is derived from an EMBL/GenBank/DDBJ whole genome shotgun (WGS) entry which is preliminary data.</text>
</comment>
<evidence type="ECO:0000259" key="2">
    <source>
        <dbReference type="Pfam" id="PF03795"/>
    </source>
</evidence>
<dbReference type="RefSeq" id="WP_236333214.1">
    <property type="nucleotide sequence ID" value="NZ_JAKIJS010000001.1"/>
</dbReference>
<dbReference type="SUPFAM" id="SSF54909">
    <property type="entry name" value="Dimeric alpha+beta barrel"/>
    <property type="match status" value="1"/>
</dbReference>
<protein>
    <submittedName>
        <fullName evidence="3">YciI family protein</fullName>
    </submittedName>
</protein>
<evidence type="ECO:0000256" key="1">
    <source>
        <dbReference type="ARBA" id="ARBA00007689"/>
    </source>
</evidence>
<evidence type="ECO:0000313" key="4">
    <source>
        <dbReference type="Proteomes" id="UP001649381"/>
    </source>
</evidence>
<feature type="domain" description="YCII-related" evidence="2">
    <location>
        <begin position="15"/>
        <end position="82"/>
    </location>
</feature>
<dbReference type="Pfam" id="PF03795">
    <property type="entry name" value="YCII"/>
    <property type="match status" value="1"/>
</dbReference>
<organism evidence="3 4">
    <name type="scientific">Pseudalkalibacillus berkeleyi</name>
    <dbReference type="NCBI Taxonomy" id="1069813"/>
    <lineage>
        <taxon>Bacteria</taxon>
        <taxon>Bacillati</taxon>
        <taxon>Bacillota</taxon>
        <taxon>Bacilli</taxon>
        <taxon>Bacillales</taxon>
        <taxon>Fictibacillaceae</taxon>
        <taxon>Pseudalkalibacillus</taxon>
    </lineage>
</organism>
<gene>
    <name evidence="3" type="ORF">L2716_07305</name>
</gene>
<comment type="similarity">
    <text evidence="1">Belongs to the YciI family.</text>
</comment>
<dbReference type="Gene3D" id="3.30.70.1060">
    <property type="entry name" value="Dimeric alpha+beta barrel"/>
    <property type="match status" value="1"/>
</dbReference>
<name>A0ABS9H0I7_9BACL</name>
<evidence type="ECO:0000313" key="3">
    <source>
        <dbReference type="EMBL" id="MCF6137531.1"/>
    </source>
</evidence>
<dbReference type="Proteomes" id="UP001649381">
    <property type="component" value="Unassembled WGS sequence"/>
</dbReference>
<accession>A0ABS9H0I7</accession>
<dbReference type="InterPro" id="IPR005545">
    <property type="entry name" value="YCII"/>
</dbReference>
<dbReference type="EMBL" id="JAKIJS010000001">
    <property type="protein sequence ID" value="MCF6137531.1"/>
    <property type="molecule type" value="Genomic_DNA"/>
</dbReference>
<reference evidence="3 4" key="1">
    <citation type="submission" date="2022-01" db="EMBL/GenBank/DDBJ databases">
        <title>Alkalihalobacillus sp. EGI L200015, a novel bacterium isolated from a salt lake sediment.</title>
        <authorList>
            <person name="Gao L."/>
            <person name="Fang B.-Z."/>
            <person name="Li W.-J."/>
        </authorList>
    </citation>
    <scope>NUCLEOTIDE SEQUENCE [LARGE SCALE GENOMIC DNA]</scope>
    <source>
        <strain evidence="3 4">KCTC 12718</strain>
    </source>
</reference>
<proteinExistence type="inferred from homology"/>
<dbReference type="InterPro" id="IPR011008">
    <property type="entry name" value="Dimeric_a/b-barrel"/>
</dbReference>